<sequence>MDQVNKQAHNGAEQVNQIRKRKPDQGTAAARCFSPWVTKSELINCVLADDKNGSLNRPSKQASTQWSRAACLDWSRHEDIKTGTMRGRLSWTDRRYLAGTVSGCPSWFSSLLPECREHQTGSPAWSRSSTKIKRRVFRRAEFKCREMKCKTVQEQIKCSVQEKCSSAEPYKRAVIKCTSDH</sequence>
<keyword evidence="2" id="KW-0808">Transferase</keyword>
<feature type="region of interest" description="Disordered" evidence="1">
    <location>
        <begin position="1"/>
        <end position="27"/>
    </location>
</feature>
<keyword evidence="3" id="KW-1185">Reference proteome</keyword>
<protein>
    <submittedName>
        <fullName evidence="2">Putative xyloglucan glycosyltransferase 5</fullName>
    </submittedName>
</protein>
<feature type="compositionally biased region" description="Polar residues" evidence="1">
    <location>
        <begin position="1"/>
        <end position="17"/>
    </location>
</feature>
<dbReference type="EMBL" id="KQ991134">
    <property type="protein sequence ID" value="KZV52274.1"/>
    <property type="molecule type" value="Genomic_DNA"/>
</dbReference>
<evidence type="ECO:0000313" key="2">
    <source>
        <dbReference type="EMBL" id="KZV52274.1"/>
    </source>
</evidence>
<proteinExistence type="predicted"/>
<evidence type="ECO:0000256" key="1">
    <source>
        <dbReference type="SAM" id="MobiDB-lite"/>
    </source>
</evidence>
<name>A0A2Z7CYF5_9LAMI</name>
<dbReference type="GO" id="GO:0016740">
    <property type="term" value="F:transferase activity"/>
    <property type="evidence" value="ECO:0007669"/>
    <property type="project" value="UniProtKB-KW"/>
</dbReference>
<organism evidence="2 3">
    <name type="scientific">Dorcoceras hygrometricum</name>
    <dbReference type="NCBI Taxonomy" id="472368"/>
    <lineage>
        <taxon>Eukaryota</taxon>
        <taxon>Viridiplantae</taxon>
        <taxon>Streptophyta</taxon>
        <taxon>Embryophyta</taxon>
        <taxon>Tracheophyta</taxon>
        <taxon>Spermatophyta</taxon>
        <taxon>Magnoliopsida</taxon>
        <taxon>eudicotyledons</taxon>
        <taxon>Gunneridae</taxon>
        <taxon>Pentapetalae</taxon>
        <taxon>asterids</taxon>
        <taxon>lamiids</taxon>
        <taxon>Lamiales</taxon>
        <taxon>Gesneriaceae</taxon>
        <taxon>Didymocarpoideae</taxon>
        <taxon>Trichosporeae</taxon>
        <taxon>Loxocarpinae</taxon>
        <taxon>Dorcoceras</taxon>
    </lineage>
</organism>
<evidence type="ECO:0000313" key="3">
    <source>
        <dbReference type="Proteomes" id="UP000250235"/>
    </source>
</evidence>
<accession>A0A2Z7CYF5</accession>
<reference evidence="2 3" key="1">
    <citation type="journal article" date="2015" name="Proc. Natl. Acad. Sci. U.S.A.">
        <title>The resurrection genome of Boea hygrometrica: A blueprint for survival of dehydration.</title>
        <authorList>
            <person name="Xiao L."/>
            <person name="Yang G."/>
            <person name="Zhang L."/>
            <person name="Yang X."/>
            <person name="Zhao S."/>
            <person name="Ji Z."/>
            <person name="Zhou Q."/>
            <person name="Hu M."/>
            <person name="Wang Y."/>
            <person name="Chen M."/>
            <person name="Xu Y."/>
            <person name="Jin H."/>
            <person name="Xiao X."/>
            <person name="Hu G."/>
            <person name="Bao F."/>
            <person name="Hu Y."/>
            <person name="Wan P."/>
            <person name="Li L."/>
            <person name="Deng X."/>
            <person name="Kuang T."/>
            <person name="Xiang C."/>
            <person name="Zhu J.K."/>
            <person name="Oliver M.J."/>
            <person name="He Y."/>
        </authorList>
    </citation>
    <scope>NUCLEOTIDE SEQUENCE [LARGE SCALE GENOMIC DNA]</scope>
    <source>
        <strain evidence="3">cv. XS01</strain>
    </source>
</reference>
<gene>
    <name evidence="2" type="ORF">F511_39942</name>
</gene>
<dbReference type="AlphaFoldDB" id="A0A2Z7CYF5"/>
<dbReference type="Proteomes" id="UP000250235">
    <property type="component" value="Unassembled WGS sequence"/>
</dbReference>